<dbReference type="OrthoDB" id="419317at2759"/>
<evidence type="ECO:0000313" key="3">
    <source>
        <dbReference type="Proteomes" id="UP000265618"/>
    </source>
</evidence>
<dbReference type="EMBL" id="BDIP01000489">
    <property type="protein sequence ID" value="GIQ81773.1"/>
    <property type="molecule type" value="Genomic_DNA"/>
</dbReference>
<dbReference type="PROSITE" id="PS50053">
    <property type="entry name" value="UBIQUITIN_2"/>
    <property type="match status" value="1"/>
</dbReference>
<dbReference type="AlphaFoldDB" id="A0A9K3CSV4"/>
<sequence length="176" mass="19364">MERESEMQLTLLFFPSVIPPLSVTLEGTDTVGDIRSAALNALPADHQRVRVVFEGRPLTDTEATLEAVHMRNEGNVHIFVQSSKPVGEAADGAVVEPGRNRGLQTFLESGVDRQSVLMMRLTLLARTGYLTEEQSSIFSSNGVVTAVAQFEAPGEAQIRTYLTQHLPERYRDIPAQ</sequence>
<dbReference type="SUPFAM" id="SSF54236">
    <property type="entry name" value="Ubiquitin-like"/>
    <property type="match status" value="1"/>
</dbReference>
<accession>A0A9K3CSV4</accession>
<proteinExistence type="predicted"/>
<evidence type="ECO:0000259" key="1">
    <source>
        <dbReference type="PROSITE" id="PS50053"/>
    </source>
</evidence>
<evidence type="ECO:0000313" key="2">
    <source>
        <dbReference type="EMBL" id="GIQ81773.1"/>
    </source>
</evidence>
<comment type="caution">
    <text evidence="2">The sequence shown here is derived from an EMBL/GenBank/DDBJ whole genome shotgun (WGS) entry which is preliminary data.</text>
</comment>
<organism evidence="2 3">
    <name type="scientific">Kipferlia bialata</name>
    <dbReference type="NCBI Taxonomy" id="797122"/>
    <lineage>
        <taxon>Eukaryota</taxon>
        <taxon>Metamonada</taxon>
        <taxon>Carpediemonas-like organisms</taxon>
        <taxon>Kipferlia</taxon>
    </lineage>
</organism>
<gene>
    <name evidence="2" type="ORF">KIPB_002787</name>
</gene>
<keyword evidence="3" id="KW-1185">Reference proteome</keyword>
<dbReference type="InterPro" id="IPR029071">
    <property type="entry name" value="Ubiquitin-like_domsf"/>
</dbReference>
<dbReference type="Proteomes" id="UP000265618">
    <property type="component" value="Unassembled WGS sequence"/>
</dbReference>
<dbReference type="InterPro" id="IPR000626">
    <property type="entry name" value="Ubiquitin-like_dom"/>
</dbReference>
<feature type="domain" description="Ubiquitin-like" evidence="1">
    <location>
        <begin position="7"/>
        <end position="85"/>
    </location>
</feature>
<reference evidence="2 3" key="1">
    <citation type="journal article" date="2018" name="PLoS ONE">
        <title>The draft genome of Kipferlia bialata reveals reductive genome evolution in fornicate parasites.</title>
        <authorList>
            <person name="Tanifuji G."/>
            <person name="Takabayashi S."/>
            <person name="Kume K."/>
            <person name="Takagi M."/>
            <person name="Nakayama T."/>
            <person name="Kamikawa R."/>
            <person name="Inagaki Y."/>
            <person name="Hashimoto T."/>
        </authorList>
    </citation>
    <scope>NUCLEOTIDE SEQUENCE [LARGE SCALE GENOMIC DNA]</scope>
    <source>
        <strain evidence="2">NY0173</strain>
    </source>
</reference>
<feature type="non-terminal residue" evidence="2">
    <location>
        <position position="176"/>
    </location>
</feature>
<protein>
    <recommendedName>
        <fullName evidence="1">Ubiquitin-like domain-containing protein</fullName>
    </recommendedName>
</protein>
<name>A0A9K3CSV4_9EUKA</name>